<evidence type="ECO:0000313" key="2">
    <source>
        <dbReference type="EMBL" id="KAK3176092.1"/>
    </source>
</evidence>
<keyword evidence="3" id="KW-1185">Reference proteome</keyword>
<feature type="chain" id="PRO_5042039395" evidence="1">
    <location>
        <begin position="20"/>
        <end position="189"/>
    </location>
</feature>
<reference evidence="2" key="1">
    <citation type="submission" date="2022-11" db="EMBL/GenBank/DDBJ databases">
        <title>Chromosomal genome sequence assembly and mating type (MAT) locus characterization of the leprose asexual lichenized fungus Lepraria neglecta (Nyl.) Erichsen.</title>
        <authorList>
            <person name="Allen J.L."/>
            <person name="Pfeffer B."/>
        </authorList>
    </citation>
    <scope>NUCLEOTIDE SEQUENCE</scope>
    <source>
        <strain evidence="2">Allen 5258</strain>
    </source>
</reference>
<name>A0AAD9ZCR5_9LECA</name>
<accession>A0AAD9ZCR5</accession>
<feature type="signal peptide" evidence="1">
    <location>
        <begin position="1"/>
        <end position="19"/>
    </location>
</feature>
<comment type="caution">
    <text evidence="2">The sequence shown here is derived from an EMBL/GenBank/DDBJ whole genome shotgun (WGS) entry which is preliminary data.</text>
</comment>
<sequence>MTMLASTFLMLTSLAATQANEIPETPECTIPPPPPSLLPSLPDCLTVVNAIAVITRMKRDIPQVWSRAPLLPGHGIKLPSSFSSPAESNQCEVVVDTINDDVMDIFPMSSIWSAVGVLVNECLIQHGTERPTLGTVKVGPKQVVVLRLRKKVRAGIGAGVGNTVVRFNGTEVVLTEGALGSGIDTKLAE</sequence>
<evidence type="ECO:0000256" key="1">
    <source>
        <dbReference type="SAM" id="SignalP"/>
    </source>
</evidence>
<dbReference type="Proteomes" id="UP001276659">
    <property type="component" value="Unassembled WGS sequence"/>
</dbReference>
<dbReference type="EMBL" id="JASNWA010000004">
    <property type="protein sequence ID" value="KAK3176092.1"/>
    <property type="molecule type" value="Genomic_DNA"/>
</dbReference>
<evidence type="ECO:0000313" key="3">
    <source>
        <dbReference type="Proteomes" id="UP001276659"/>
    </source>
</evidence>
<organism evidence="2 3">
    <name type="scientific">Lepraria neglecta</name>
    <dbReference type="NCBI Taxonomy" id="209136"/>
    <lineage>
        <taxon>Eukaryota</taxon>
        <taxon>Fungi</taxon>
        <taxon>Dikarya</taxon>
        <taxon>Ascomycota</taxon>
        <taxon>Pezizomycotina</taxon>
        <taxon>Lecanoromycetes</taxon>
        <taxon>OSLEUM clade</taxon>
        <taxon>Lecanoromycetidae</taxon>
        <taxon>Lecanorales</taxon>
        <taxon>Lecanorineae</taxon>
        <taxon>Stereocaulaceae</taxon>
        <taxon>Lepraria</taxon>
    </lineage>
</organism>
<proteinExistence type="predicted"/>
<keyword evidence="1" id="KW-0732">Signal</keyword>
<protein>
    <submittedName>
        <fullName evidence="2">Uncharacterized protein</fullName>
    </submittedName>
</protein>
<dbReference type="AlphaFoldDB" id="A0AAD9ZCR5"/>
<gene>
    <name evidence="2" type="ORF">OEA41_007414</name>
</gene>